<accession>A0A848B3F3</accession>
<dbReference type="InterPro" id="IPR007809">
    <property type="entry name" value="FlgN-like"/>
</dbReference>
<keyword evidence="2" id="KW-0966">Cell projection</keyword>
<organism evidence="2 3">
    <name type="scientific">Selenomonas bovis</name>
    <dbReference type="NCBI Taxonomy" id="416586"/>
    <lineage>
        <taxon>Bacteria</taxon>
        <taxon>Bacillati</taxon>
        <taxon>Bacillota</taxon>
        <taxon>Negativicutes</taxon>
        <taxon>Selenomonadales</taxon>
        <taxon>Selenomonadaceae</taxon>
        <taxon>Selenomonas</taxon>
    </lineage>
</organism>
<gene>
    <name evidence="2" type="ORF">HF878_04370</name>
</gene>
<keyword evidence="2" id="KW-0969">Cilium</keyword>
<dbReference type="SUPFAM" id="SSF140566">
    <property type="entry name" value="FlgN-like"/>
    <property type="match status" value="1"/>
</dbReference>
<proteinExistence type="predicted"/>
<dbReference type="Gene3D" id="1.20.58.300">
    <property type="entry name" value="FlgN-like"/>
    <property type="match status" value="1"/>
</dbReference>
<sequence length="161" mass="18061">MWQELIETLNELNKTYCALIALSEKKHKALIVIDLKSIEAVNGEEAKLTQRIRALETKRQKALIDLAVENRAITKDTKMKDLARFAPTPNHRLLIEKLHAALDTSTKRAQELAENNRVLIEGALSAVTYHLNRIGGTKVEPTYGSGGQEVLSHGRNFEYDA</sequence>
<dbReference type="RefSeq" id="WP_019542751.1">
    <property type="nucleotide sequence ID" value="NZ_JABAFA010000009.1"/>
</dbReference>
<dbReference type="InterPro" id="IPR036679">
    <property type="entry name" value="FlgN-like_sf"/>
</dbReference>
<keyword evidence="2" id="KW-0282">Flagellum</keyword>
<dbReference type="Proteomes" id="UP000543804">
    <property type="component" value="Unassembled WGS sequence"/>
</dbReference>
<evidence type="ECO:0000313" key="3">
    <source>
        <dbReference type="Proteomes" id="UP000543804"/>
    </source>
</evidence>
<name>A0A848B3F3_9FIRM</name>
<dbReference type="Pfam" id="PF05130">
    <property type="entry name" value="FlgN"/>
    <property type="match status" value="1"/>
</dbReference>
<keyword evidence="1" id="KW-1005">Bacterial flagellum biogenesis</keyword>
<dbReference type="GO" id="GO:0044780">
    <property type="term" value="P:bacterial-type flagellum assembly"/>
    <property type="evidence" value="ECO:0007669"/>
    <property type="project" value="InterPro"/>
</dbReference>
<dbReference type="EMBL" id="JABAFA010000009">
    <property type="protein sequence ID" value="NMD98720.1"/>
    <property type="molecule type" value="Genomic_DNA"/>
</dbReference>
<dbReference type="AlphaFoldDB" id="A0A848B3F3"/>
<evidence type="ECO:0000313" key="2">
    <source>
        <dbReference type="EMBL" id="NMD98720.1"/>
    </source>
</evidence>
<evidence type="ECO:0000256" key="1">
    <source>
        <dbReference type="ARBA" id="ARBA00022795"/>
    </source>
</evidence>
<keyword evidence="3" id="KW-1185">Reference proteome</keyword>
<reference evidence="2 3" key="1">
    <citation type="submission" date="2020-04" db="EMBL/GenBank/DDBJ databases">
        <authorList>
            <person name="Hitch T.C.A."/>
            <person name="Wylensek D."/>
            <person name="Clavel T."/>
        </authorList>
    </citation>
    <scope>NUCLEOTIDE SEQUENCE [LARGE SCALE GENOMIC DNA]</scope>
    <source>
        <strain evidence="2 3">PG-130-P53-12</strain>
    </source>
</reference>
<protein>
    <submittedName>
        <fullName evidence="2">Flagellar protein FlgN</fullName>
    </submittedName>
</protein>
<comment type="caution">
    <text evidence="2">The sequence shown here is derived from an EMBL/GenBank/DDBJ whole genome shotgun (WGS) entry which is preliminary data.</text>
</comment>